<dbReference type="PANTHER" id="PTHR37066:SF1">
    <property type="entry name" value="LNS2_PITP DOMAIN-CONTAINING PROTEIN"/>
    <property type="match status" value="1"/>
</dbReference>
<reference evidence="1" key="1">
    <citation type="submission" date="2021-02" db="EMBL/GenBank/DDBJ databases">
        <authorList>
            <person name="Palmer J.M."/>
        </authorList>
    </citation>
    <scope>NUCLEOTIDE SEQUENCE</scope>
    <source>
        <strain evidence="1">SCRP734</strain>
    </source>
</reference>
<sequence length="179" mass="20192">MGFTPEAVQFKWDAIIMPSLRRFYAVHGHTDVLHSFVVPSGDATWPTAAWGWKLGHTVDDSSQGKSFAPQLDKSSIRSYVPAPQRHKTLWHLLKQLGREDIEKLGELGVNVKLSARAWQTRVAPLLDIYLTMTQARGVPEEFVIPSKAPWPEKMWGVRLGLIVARNSHHLPRQLNSLAI</sequence>
<dbReference type="AlphaFoldDB" id="A0A8T1VH31"/>
<proteinExistence type="predicted"/>
<dbReference type="PANTHER" id="PTHR37066">
    <property type="entry name" value="HELICASE-ASSOCIATED"/>
    <property type="match status" value="1"/>
</dbReference>
<keyword evidence="2" id="KW-1185">Reference proteome</keyword>
<dbReference type="OrthoDB" id="114972at2759"/>
<evidence type="ECO:0008006" key="3">
    <source>
        <dbReference type="Google" id="ProtNLM"/>
    </source>
</evidence>
<name>A0A8T1VH31_9STRA</name>
<accession>A0A8T1VH31</accession>
<comment type="caution">
    <text evidence="1">The sequence shown here is derived from an EMBL/GenBank/DDBJ whole genome shotgun (WGS) entry which is preliminary data.</text>
</comment>
<evidence type="ECO:0000313" key="2">
    <source>
        <dbReference type="Proteomes" id="UP000694044"/>
    </source>
</evidence>
<protein>
    <recommendedName>
        <fullName evidence="3">Helicase-associated domain-containing protein</fullName>
    </recommendedName>
</protein>
<dbReference type="EMBL" id="JAGDFM010000348">
    <property type="protein sequence ID" value="KAG7379448.1"/>
    <property type="molecule type" value="Genomic_DNA"/>
</dbReference>
<gene>
    <name evidence="1" type="ORF">PHYPSEUDO_008553</name>
</gene>
<dbReference type="Proteomes" id="UP000694044">
    <property type="component" value="Unassembled WGS sequence"/>
</dbReference>
<evidence type="ECO:0000313" key="1">
    <source>
        <dbReference type="EMBL" id="KAG7379448.1"/>
    </source>
</evidence>
<organism evidence="1 2">
    <name type="scientific">Phytophthora pseudosyringae</name>
    <dbReference type="NCBI Taxonomy" id="221518"/>
    <lineage>
        <taxon>Eukaryota</taxon>
        <taxon>Sar</taxon>
        <taxon>Stramenopiles</taxon>
        <taxon>Oomycota</taxon>
        <taxon>Peronosporomycetes</taxon>
        <taxon>Peronosporales</taxon>
        <taxon>Peronosporaceae</taxon>
        <taxon>Phytophthora</taxon>
    </lineage>
</organism>